<keyword evidence="2" id="KW-1185">Reference proteome</keyword>
<dbReference type="Proteomes" id="UP000076532">
    <property type="component" value="Unassembled WGS sequence"/>
</dbReference>
<reference evidence="1 2" key="1">
    <citation type="journal article" date="2016" name="Mol. Biol. Evol.">
        <title>Comparative Genomics of Early-Diverging Mushroom-Forming Fungi Provides Insights into the Origins of Lignocellulose Decay Capabilities.</title>
        <authorList>
            <person name="Nagy L.G."/>
            <person name="Riley R."/>
            <person name="Tritt A."/>
            <person name="Adam C."/>
            <person name="Daum C."/>
            <person name="Floudas D."/>
            <person name="Sun H."/>
            <person name="Yadav J.S."/>
            <person name="Pangilinan J."/>
            <person name="Larsson K.H."/>
            <person name="Matsuura K."/>
            <person name="Barry K."/>
            <person name="Labutti K."/>
            <person name="Kuo R."/>
            <person name="Ohm R.A."/>
            <person name="Bhattacharya S.S."/>
            <person name="Shirouzu T."/>
            <person name="Yoshinaga Y."/>
            <person name="Martin F.M."/>
            <person name="Grigoriev I.V."/>
            <person name="Hibbett D.S."/>
        </authorList>
    </citation>
    <scope>NUCLEOTIDE SEQUENCE [LARGE SCALE GENOMIC DNA]</scope>
    <source>
        <strain evidence="1 2">CBS 109695</strain>
    </source>
</reference>
<name>A0A166QL00_9AGAM</name>
<evidence type="ECO:0000313" key="1">
    <source>
        <dbReference type="EMBL" id="KZP27279.1"/>
    </source>
</evidence>
<dbReference type="EMBL" id="KV417509">
    <property type="protein sequence ID" value="KZP27279.1"/>
    <property type="molecule type" value="Genomic_DNA"/>
</dbReference>
<dbReference type="AlphaFoldDB" id="A0A166QL00"/>
<organism evidence="1 2">
    <name type="scientific">Athelia psychrophila</name>
    <dbReference type="NCBI Taxonomy" id="1759441"/>
    <lineage>
        <taxon>Eukaryota</taxon>
        <taxon>Fungi</taxon>
        <taxon>Dikarya</taxon>
        <taxon>Basidiomycota</taxon>
        <taxon>Agaricomycotina</taxon>
        <taxon>Agaricomycetes</taxon>
        <taxon>Agaricomycetidae</taxon>
        <taxon>Atheliales</taxon>
        <taxon>Atheliaceae</taxon>
        <taxon>Athelia</taxon>
    </lineage>
</organism>
<sequence length="170" mass="18218">MPAILMGAYGQCSPPTTDLCPIDGAVGFPSEAVFNDMALEEDGDTLNVSNGDDVPTVFNEDGAFDAVKQCAAQAWWSAPARTLRHVHHHCPLRDRITPTISSSIAPWRLHYRLQAPPVGADVKHPGPGSNQPSITGLDLHLCDASGPARVGQKHAGHLWKVSQLRALCQV</sequence>
<protein>
    <submittedName>
        <fullName evidence="1">Uncharacterized protein</fullName>
    </submittedName>
</protein>
<gene>
    <name evidence="1" type="ORF">FIBSPDRAFT_948568</name>
</gene>
<accession>A0A166QL00</accession>
<evidence type="ECO:0000313" key="2">
    <source>
        <dbReference type="Proteomes" id="UP000076532"/>
    </source>
</evidence>
<proteinExistence type="predicted"/>